<evidence type="ECO:0000256" key="5">
    <source>
        <dbReference type="ARBA" id="ARBA00022840"/>
    </source>
</evidence>
<evidence type="ECO:0000256" key="7">
    <source>
        <dbReference type="SAM" id="MobiDB-lite"/>
    </source>
</evidence>
<dbReference type="CDD" id="cd03695">
    <property type="entry name" value="CysN_NodQ_II"/>
    <property type="match status" value="1"/>
</dbReference>
<dbReference type="AlphaFoldDB" id="A0A2S8F8I4"/>
<dbReference type="InterPro" id="IPR000795">
    <property type="entry name" value="T_Tr_GTP-bd_dom"/>
</dbReference>
<dbReference type="Proteomes" id="UP000238322">
    <property type="component" value="Unassembled WGS sequence"/>
</dbReference>
<feature type="compositionally biased region" description="Low complexity" evidence="7">
    <location>
        <begin position="439"/>
        <end position="452"/>
    </location>
</feature>
<dbReference type="EC" id="2.7.7.4" evidence="1"/>
<evidence type="ECO:0000259" key="8">
    <source>
        <dbReference type="PROSITE" id="PS51722"/>
    </source>
</evidence>
<organism evidence="9 10">
    <name type="scientific">Blastopirellula marina</name>
    <dbReference type="NCBI Taxonomy" id="124"/>
    <lineage>
        <taxon>Bacteria</taxon>
        <taxon>Pseudomonadati</taxon>
        <taxon>Planctomycetota</taxon>
        <taxon>Planctomycetia</taxon>
        <taxon>Pirellulales</taxon>
        <taxon>Pirellulaceae</taxon>
        <taxon>Blastopirellula</taxon>
    </lineage>
</organism>
<dbReference type="InterPro" id="IPR009001">
    <property type="entry name" value="Transl_elong_EF1A/Init_IF2_C"/>
</dbReference>
<keyword evidence="4" id="KW-0547">Nucleotide-binding</keyword>
<dbReference type="SUPFAM" id="SSF50447">
    <property type="entry name" value="Translation proteins"/>
    <property type="match status" value="1"/>
</dbReference>
<keyword evidence="6" id="KW-0342">GTP-binding</keyword>
<dbReference type="GO" id="GO:0005524">
    <property type="term" value="F:ATP binding"/>
    <property type="evidence" value="ECO:0007669"/>
    <property type="project" value="UniProtKB-KW"/>
</dbReference>
<dbReference type="InterPro" id="IPR044139">
    <property type="entry name" value="CysN_NoDQ_III"/>
</dbReference>
<dbReference type="InterPro" id="IPR009000">
    <property type="entry name" value="Transl_B-barrel_sf"/>
</dbReference>
<accession>A0A2S8F8I4</accession>
<dbReference type="InterPro" id="IPR059117">
    <property type="entry name" value="APS_kinase_dom"/>
</dbReference>
<evidence type="ECO:0000313" key="9">
    <source>
        <dbReference type="EMBL" id="PQO28472.1"/>
    </source>
</evidence>
<dbReference type="NCBIfam" id="TIGR02034">
    <property type="entry name" value="CysN"/>
    <property type="match status" value="1"/>
</dbReference>
<dbReference type="OrthoDB" id="9804504at2"/>
<evidence type="ECO:0000256" key="6">
    <source>
        <dbReference type="ARBA" id="ARBA00023134"/>
    </source>
</evidence>
<evidence type="ECO:0000313" key="10">
    <source>
        <dbReference type="Proteomes" id="UP000238322"/>
    </source>
</evidence>
<gene>
    <name evidence="9" type="ORF">C5Y83_28085</name>
</gene>
<dbReference type="GO" id="GO:0005525">
    <property type="term" value="F:GTP binding"/>
    <property type="evidence" value="ECO:0007669"/>
    <property type="project" value="UniProtKB-KW"/>
</dbReference>
<evidence type="ECO:0000256" key="3">
    <source>
        <dbReference type="ARBA" id="ARBA00022695"/>
    </source>
</evidence>
<name>A0A2S8F8I4_9BACT</name>
<dbReference type="InterPro" id="IPR031157">
    <property type="entry name" value="G_TR_CS"/>
</dbReference>
<dbReference type="FunFam" id="3.40.50.300:FF:000119">
    <property type="entry name" value="Sulfate adenylyltransferase subunit 1"/>
    <property type="match status" value="1"/>
</dbReference>
<keyword evidence="9" id="KW-0418">Kinase</keyword>
<keyword evidence="5" id="KW-0067">ATP-binding</keyword>
<dbReference type="Pfam" id="PF22594">
    <property type="entry name" value="GTP-eEF1A_C"/>
    <property type="match status" value="1"/>
</dbReference>
<evidence type="ECO:0000256" key="4">
    <source>
        <dbReference type="ARBA" id="ARBA00022741"/>
    </source>
</evidence>
<reference evidence="9 10" key="1">
    <citation type="submission" date="2018-02" db="EMBL/GenBank/DDBJ databases">
        <title>Comparative genomes isolates from brazilian mangrove.</title>
        <authorList>
            <person name="Araujo J.E."/>
            <person name="Taketani R.G."/>
            <person name="Silva M.C.P."/>
            <person name="Loureco M.V."/>
            <person name="Andreote F.D."/>
        </authorList>
    </citation>
    <scope>NUCLEOTIDE SEQUENCE [LARGE SCALE GENOMIC DNA]</scope>
    <source>
        <strain evidence="9 10">Hex-1 MGV</strain>
    </source>
</reference>
<feature type="region of interest" description="Disordered" evidence="7">
    <location>
        <begin position="436"/>
        <end position="459"/>
    </location>
</feature>
<evidence type="ECO:0000256" key="2">
    <source>
        <dbReference type="ARBA" id="ARBA00022679"/>
    </source>
</evidence>
<dbReference type="GO" id="GO:0003924">
    <property type="term" value="F:GTPase activity"/>
    <property type="evidence" value="ECO:0007669"/>
    <property type="project" value="InterPro"/>
</dbReference>
<dbReference type="GO" id="GO:0006790">
    <property type="term" value="P:sulfur compound metabolic process"/>
    <property type="evidence" value="ECO:0007669"/>
    <property type="project" value="InterPro"/>
</dbReference>
<evidence type="ECO:0000256" key="1">
    <source>
        <dbReference type="ARBA" id="ARBA00012391"/>
    </source>
</evidence>
<dbReference type="PANTHER" id="PTHR23115">
    <property type="entry name" value="TRANSLATION FACTOR"/>
    <property type="match status" value="1"/>
</dbReference>
<dbReference type="Gene3D" id="3.40.50.300">
    <property type="entry name" value="P-loop containing nucleotide triphosphate hydrolases"/>
    <property type="match status" value="1"/>
</dbReference>
<dbReference type="RefSeq" id="WP_105333141.1">
    <property type="nucleotide sequence ID" value="NZ_PUHY01000016.1"/>
</dbReference>
<dbReference type="CDD" id="cd04166">
    <property type="entry name" value="CysN_ATPS"/>
    <property type="match status" value="1"/>
</dbReference>
<dbReference type="PRINTS" id="PR00315">
    <property type="entry name" value="ELONGATNFCT"/>
</dbReference>
<sequence>MITHKTRAADIDLRHDNPPSGILRLLTCGSVDDGKSTLIGRLLLETGAVYEDQLQSLQLETKRHGTTELLIDPALLVDGLEDERAQGITIDVAYRYVRSPRRKVIIADSPGHEQYTRNMVTAASRSDVALILVDARNGIVQQTKRHAIIASLLGIKRFILAINKMDLIDEKQRVYEAIAHSFEEFSRTLDEVETIAIPLSGLRGDNVCHRSSEMSWYEGPTLLEALESAPDSQCDQGDHFRFPIQRVVRPNSDFRGVSGTIVSGSICVNDPIMVLPQGTRSAIRSIVTMEGEKLSGCTGQAVTITLEDEIDLARGDWIVSPDNESHVSQNVVAMLVWMSRDELDVGRTYILRCVTKKTMAEVESVESVIDIETGSDEQATSLRLNEIGRCRIMLHEPIVHDHYSVTRDTGAFILVDKVSYETVAAGIILPPEEAKQKIGSGNESSVHSGSSSRNIPLGSQGARLEHDSVTVLVSGDDGQAHVDIAQKLATDLANVGFHVVVVDESLIGEGIAEAFGFSSLEGRKRLVRNLQVAHVLNQFGIISLVPVEMADLRRNENALQMLDGEKYMIIETDLSKTDSKVIPITERLSAGEVPQPSNHEKDKCPLRGFTAVSCGAESLHHVIDEIANRVWK</sequence>
<dbReference type="PROSITE" id="PS51722">
    <property type="entry name" value="G_TR_2"/>
    <property type="match status" value="1"/>
</dbReference>
<proteinExistence type="predicted"/>
<dbReference type="InterPro" id="IPR054696">
    <property type="entry name" value="GTP-eEF1A_C"/>
</dbReference>
<protein>
    <recommendedName>
        <fullName evidence="1">sulfate adenylyltransferase</fullName>
        <ecNumber evidence="1">2.7.7.4</ecNumber>
    </recommendedName>
</protein>
<comment type="caution">
    <text evidence="9">The sequence shown here is derived from an EMBL/GenBank/DDBJ whole genome shotgun (WGS) entry which is preliminary data.</text>
</comment>
<dbReference type="EMBL" id="PUHY01000016">
    <property type="protein sequence ID" value="PQO28472.1"/>
    <property type="molecule type" value="Genomic_DNA"/>
</dbReference>
<dbReference type="SUPFAM" id="SSF52540">
    <property type="entry name" value="P-loop containing nucleoside triphosphate hydrolases"/>
    <property type="match status" value="1"/>
</dbReference>
<dbReference type="PROSITE" id="PS00301">
    <property type="entry name" value="G_TR_1"/>
    <property type="match status" value="1"/>
</dbReference>
<dbReference type="InterPro" id="IPR041757">
    <property type="entry name" value="CysN_GTP-bd"/>
</dbReference>
<feature type="domain" description="Tr-type G" evidence="8">
    <location>
        <begin position="20"/>
        <end position="234"/>
    </location>
</feature>
<keyword evidence="2 9" id="KW-0808">Transferase</keyword>
<dbReference type="InterPro" id="IPR044138">
    <property type="entry name" value="CysN_II"/>
</dbReference>
<dbReference type="InterPro" id="IPR050100">
    <property type="entry name" value="TRAFAC_GTPase_members"/>
</dbReference>
<dbReference type="Gene3D" id="2.40.30.10">
    <property type="entry name" value="Translation factors"/>
    <property type="match status" value="2"/>
</dbReference>
<dbReference type="CDD" id="cd04095">
    <property type="entry name" value="CysN_NoDQ_III"/>
    <property type="match status" value="1"/>
</dbReference>
<dbReference type="SUPFAM" id="SSF50465">
    <property type="entry name" value="EF-Tu/eEF-1alpha/eIF2-gamma C-terminal domain"/>
    <property type="match status" value="1"/>
</dbReference>
<keyword evidence="3 9" id="KW-0548">Nucleotidyltransferase</keyword>
<dbReference type="GO" id="GO:0004781">
    <property type="term" value="F:sulfate adenylyltransferase (ATP) activity"/>
    <property type="evidence" value="ECO:0007669"/>
    <property type="project" value="UniProtKB-EC"/>
</dbReference>
<dbReference type="InterPro" id="IPR011779">
    <property type="entry name" value="SO4_adenylTrfase_lsu"/>
</dbReference>
<dbReference type="Pfam" id="PF01583">
    <property type="entry name" value="APS_kinase"/>
    <property type="match status" value="1"/>
</dbReference>
<dbReference type="InterPro" id="IPR027417">
    <property type="entry name" value="P-loop_NTPase"/>
</dbReference>
<dbReference type="GO" id="GO:0016301">
    <property type="term" value="F:kinase activity"/>
    <property type="evidence" value="ECO:0007669"/>
    <property type="project" value="UniProtKB-KW"/>
</dbReference>
<dbReference type="Pfam" id="PF00009">
    <property type="entry name" value="GTP_EFTU"/>
    <property type="match status" value="1"/>
</dbReference>